<feature type="transmembrane region" description="Helical" evidence="1">
    <location>
        <begin position="12"/>
        <end position="30"/>
    </location>
</feature>
<comment type="caution">
    <text evidence="2">The sequence shown here is derived from an EMBL/GenBank/DDBJ whole genome shotgun (WGS) entry which is preliminary data.</text>
</comment>
<dbReference type="InterPro" id="IPR012902">
    <property type="entry name" value="N_methyl_site"/>
</dbReference>
<evidence type="ECO:0000256" key="1">
    <source>
        <dbReference type="SAM" id="Phobius"/>
    </source>
</evidence>
<keyword evidence="1" id="KW-0812">Transmembrane</keyword>
<dbReference type="EMBL" id="JACOPV010000009">
    <property type="protein sequence ID" value="MBM5458972.1"/>
    <property type="molecule type" value="Genomic_DNA"/>
</dbReference>
<dbReference type="NCBIfam" id="TIGR02532">
    <property type="entry name" value="IV_pilin_GFxxxE"/>
    <property type="match status" value="1"/>
</dbReference>
<dbReference type="InterPro" id="IPR045584">
    <property type="entry name" value="Pilin-like"/>
</dbReference>
<dbReference type="SUPFAM" id="SSF54523">
    <property type="entry name" value="Pili subunits"/>
    <property type="match status" value="1"/>
</dbReference>
<dbReference type="RefSeq" id="WP_203584889.1">
    <property type="nucleotide sequence ID" value="NZ_JACOPV010000009.1"/>
</dbReference>
<accession>A0ABS2BZB3</accession>
<proteinExistence type="predicted"/>
<evidence type="ECO:0000313" key="2">
    <source>
        <dbReference type="EMBL" id="MBM5458972.1"/>
    </source>
</evidence>
<dbReference type="Proteomes" id="UP000745663">
    <property type="component" value="Unassembled WGS sequence"/>
</dbReference>
<keyword evidence="1" id="KW-0472">Membrane</keyword>
<name>A0ABS2BZB3_9PSED</name>
<keyword evidence="1" id="KW-1133">Transmembrane helix</keyword>
<keyword evidence="3" id="KW-1185">Reference proteome</keyword>
<gene>
    <name evidence="2" type="ORF">H8F21_15500</name>
</gene>
<dbReference type="Pfam" id="PF07963">
    <property type="entry name" value="N_methyl"/>
    <property type="match status" value="1"/>
</dbReference>
<protein>
    <submittedName>
        <fullName evidence="2">Type II secretion system protein</fullName>
    </submittedName>
</protein>
<dbReference type="Gene3D" id="3.30.700.10">
    <property type="entry name" value="Glycoprotein, Type 4 Pilin"/>
    <property type="match status" value="1"/>
</dbReference>
<evidence type="ECO:0000313" key="3">
    <source>
        <dbReference type="Proteomes" id="UP000745663"/>
    </source>
</evidence>
<reference evidence="2 3" key="1">
    <citation type="submission" date="2020-08" db="EMBL/GenBank/DDBJ databases">
        <title>Description of novel Pseudomonas species.</title>
        <authorList>
            <person name="Duman M."/>
            <person name="Mulet M."/>
            <person name="Altun S."/>
            <person name="Saticioglu I.B."/>
            <person name="Lalucat J."/>
            <person name="Garcia-Valdes E."/>
        </authorList>
    </citation>
    <scope>NUCLEOTIDE SEQUENCE [LARGE SCALE GENOMIC DNA]</scope>
    <source>
        <strain evidence="2 3">P66</strain>
    </source>
</reference>
<dbReference type="PROSITE" id="PS00409">
    <property type="entry name" value="PROKAR_NTER_METHYL"/>
    <property type="match status" value="1"/>
</dbReference>
<sequence>MSTRRAQAGFTLIEIIVALAIIALLSVALLPPSFERVTESKIEASIGQAQSILQVCDIARTKVLTTSVDGSGRYSHTYASMPNWSTTAMLQTKLANDYNLPADNALGSKILVKFDAARCYVAVDLPFLQDNYGGLVTETVGGKTRLILSTRPRNAAYPSWVVNQKRMLHDEETR</sequence>
<organism evidence="2 3">
    <name type="scientific">Pseudomonas arcuscaelestis</name>
    <dbReference type="NCBI Taxonomy" id="2710591"/>
    <lineage>
        <taxon>Bacteria</taxon>
        <taxon>Pseudomonadati</taxon>
        <taxon>Pseudomonadota</taxon>
        <taxon>Gammaproteobacteria</taxon>
        <taxon>Pseudomonadales</taxon>
        <taxon>Pseudomonadaceae</taxon>
        <taxon>Pseudomonas</taxon>
    </lineage>
</organism>